<dbReference type="STRING" id="284581.AMD01_18755"/>
<sequence>MSREEMGIYVFGAIQEKEDKAFQSIKFEGEERNVYTLHYKDAAFVVAQVPLKIYQPNRENLFMHQHVISDVMANSEGVIPVSFGNVFQSEEDVTVLLENLYPQFEKIFPEIKGKIEVGLKVVANKEFLDEKVKNHPDVQKVAGTVQSKTKEAGYYDRIKLGEVTQKLFQNLQQMMIDDMYAPLKELAEAAKTNDPIGEKMLLNASFLIDRDKEGAFDEMVNEIYEKWEGKLEFKYSGPWPAYNFVNIRLNVEAS</sequence>
<protein>
    <submittedName>
        <fullName evidence="4">Gas vesicle protein GvpF</fullName>
    </submittedName>
</protein>
<organism evidence="4 5">
    <name type="scientific">Priestia koreensis</name>
    <dbReference type="NCBI Taxonomy" id="284581"/>
    <lineage>
        <taxon>Bacteria</taxon>
        <taxon>Bacillati</taxon>
        <taxon>Bacillota</taxon>
        <taxon>Bacilli</taxon>
        <taxon>Bacillales</taxon>
        <taxon>Bacillaceae</taxon>
        <taxon>Priestia</taxon>
    </lineage>
</organism>
<keyword evidence="5" id="KW-1185">Reference proteome</keyword>
<evidence type="ECO:0000256" key="1">
    <source>
        <dbReference type="ARBA" id="ARBA00022987"/>
    </source>
</evidence>
<keyword evidence="1" id="KW-0304">Gas vesicle</keyword>
<dbReference type="EMBL" id="LILC01000027">
    <property type="protein sequence ID" value="KOO41923.1"/>
    <property type="molecule type" value="Genomic_DNA"/>
</dbReference>
<dbReference type="AlphaFoldDB" id="A0A0M0KU57"/>
<dbReference type="PANTHER" id="PTHR36852:SF1">
    <property type="entry name" value="PROTEIN GVPL 2"/>
    <property type="match status" value="1"/>
</dbReference>
<comment type="caution">
    <text evidence="4">The sequence shown here is derived from an EMBL/GenBank/DDBJ whole genome shotgun (WGS) entry which is preliminary data.</text>
</comment>
<comment type="similarity">
    <text evidence="3">Belongs to the gas vesicle GvpF/GvpL family.</text>
</comment>
<name>A0A0M0KU57_9BACI</name>
<comment type="subcellular location">
    <subcellularLocation>
        <location evidence="2">Gas vesicle</location>
    </subcellularLocation>
</comment>
<dbReference type="PANTHER" id="PTHR36852">
    <property type="entry name" value="PROTEIN GVPL 2"/>
    <property type="match status" value="1"/>
</dbReference>
<reference evidence="5" key="1">
    <citation type="submission" date="2015-08" db="EMBL/GenBank/DDBJ databases">
        <title>Fjat-14210 dsm16467.</title>
        <authorList>
            <person name="Liu B."/>
            <person name="Wang J."/>
            <person name="Zhu Y."/>
            <person name="Liu G."/>
            <person name="Chen Q."/>
            <person name="Chen Z."/>
            <person name="Lan J."/>
            <person name="Che J."/>
            <person name="Ge C."/>
            <person name="Shi H."/>
            <person name="Pan Z."/>
            <person name="Liu X."/>
        </authorList>
    </citation>
    <scope>NUCLEOTIDE SEQUENCE [LARGE SCALE GENOMIC DNA]</scope>
    <source>
        <strain evidence="5">DSM 16467</strain>
    </source>
</reference>
<gene>
    <name evidence="4" type="ORF">AMD01_18755</name>
</gene>
<evidence type="ECO:0000256" key="3">
    <source>
        <dbReference type="ARBA" id="ARBA00035643"/>
    </source>
</evidence>
<dbReference type="GO" id="GO:0031412">
    <property type="term" value="P:gas vesicle organization"/>
    <property type="evidence" value="ECO:0007669"/>
    <property type="project" value="InterPro"/>
</dbReference>
<dbReference type="Proteomes" id="UP000037558">
    <property type="component" value="Unassembled WGS sequence"/>
</dbReference>
<evidence type="ECO:0000256" key="2">
    <source>
        <dbReference type="ARBA" id="ARBA00035108"/>
    </source>
</evidence>
<evidence type="ECO:0000313" key="5">
    <source>
        <dbReference type="Proteomes" id="UP000037558"/>
    </source>
</evidence>
<dbReference type="OrthoDB" id="144737at2"/>
<evidence type="ECO:0000313" key="4">
    <source>
        <dbReference type="EMBL" id="KOO41923.1"/>
    </source>
</evidence>
<dbReference type="PATRIC" id="fig|284581.3.peg.26"/>
<accession>A0A0M0KU57</accession>
<dbReference type="Pfam" id="PF06386">
    <property type="entry name" value="GvpL_GvpF"/>
    <property type="match status" value="1"/>
</dbReference>
<dbReference type="GO" id="GO:0031411">
    <property type="term" value="C:gas vesicle"/>
    <property type="evidence" value="ECO:0007669"/>
    <property type="project" value="UniProtKB-SubCell"/>
</dbReference>
<proteinExistence type="inferred from homology"/>
<dbReference type="InterPro" id="IPR009430">
    <property type="entry name" value="GvpL/GvpF"/>
</dbReference>
<dbReference type="RefSeq" id="WP_053402981.1">
    <property type="nucleotide sequence ID" value="NZ_LILC01000027.1"/>
</dbReference>